<dbReference type="InterPro" id="IPR012334">
    <property type="entry name" value="Pectin_lyas_fold"/>
</dbReference>
<proteinExistence type="predicted"/>
<gene>
    <name evidence="3" type="ORF">J2X19_003128</name>
</gene>
<dbReference type="InterPro" id="IPR010069">
    <property type="entry name" value="CdiA_FHA1_rpt"/>
</dbReference>
<accession>A0ABU2CAR9</accession>
<dbReference type="Pfam" id="PF05860">
    <property type="entry name" value="TPS"/>
    <property type="match status" value="1"/>
</dbReference>
<comment type="caution">
    <text evidence="3">The sequence shown here is derived from an EMBL/GenBank/DDBJ whole genome shotgun (WGS) entry which is preliminary data.</text>
</comment>
<evidence type="ECO:0000259" key="2">
    <source>
        <dbReference type="SMART" id="SM00912"/>
    </source>
</evidence>
<dbReference type="InterPro" id="IPR025157">
    <property type="entry name" value="Hemagglutinin_rpt"/>
</dbReference>
<sequence>MNQQLYRIVFNQARGCLMAVAETATAQGKSGERRSAGAGRNGIALPGLQTLTLALASVLLLASIVPAVQAQIVADHSAPTNQRPTILTTGNNIPLVNIQTPSAAGVSRNTYSQFDVTAAGAVLNNSRTNVQTQIGGWVQANPWLATGGARVILNEVNSANPSQLRGAIEVAGQRAEVVIANPAGIQVDGAGFINTSRATLTTGTPIMNNGNLDGYRVQTGTIRITGAGLDASSTDSTAILARAVEVNAGIWANQLTVTTGANDISADAATTTAVAGTGTTPNFALDVAAIGGMYAGKITLVGTEAGLGVRNAGVIQANAGNLTLNADGWLSNTGSLLANQNLTAQTSGAVTNSGTVYASGSTGLAAGGNIGNTGLIAALGDTSVTSSGAITSASGGVLAAGLAADNTVGSSGKLAITSTGNTTLAGQSVAGADVHITASSINVAGGQLSGQNLSLTANTGDVTATGATLVASQTLAARTTQTLRTDGAVLSADQLNLAAHDLSNVGGRLLQTGTDDLALSLAGNLDNTGGTIATNGNLALAAATLDNTRGSITSDQSANLSATTRLDNTDGTMAAGQHLGLSGGNLVNTRGTVQATQGNATLVATDFSNSAGSVVAGGNLQTQVATLSNSGSLYAGGSQTLAASGAVTNSGVIAALGETTLTAQSLSSTATSLLAAGLKSDGSLASTGNLNATTSQGLAAYGQNIAAGSASLRGTTLDLAGSQTSATSLALSATAGTLNATGAKLLAAQTLGASSTQTLVTNGATVSAQQIQLGAQALSNVGGNIVQTGSGDFHLNLAGSFNNSGGVLQTAGRATIAAQSLDNANGSISGTDVSIITAGVLHNTGTGLIAATQDLTLATTGAGANLVNQGNLQAGRHLGATSSAGLANTGTIYAGGNTSLTAAGALSNSSVIAAQGNTSVAAASLASTSTSLLAAGLKADGTLGSSGDLAVTTTDTLAAQGQNVAGGNAVLNGASVDLSGSSLTSAANLSLTASSGSVSTASATVTTAGTLAISASAHDSQTLNNTLGTLSAGQLSLQVANLNNTQGYIYQTGSGNTTLALAPSTGVLNNTHGTIAVNSQNLSLSAATLTNTQGSIAHAGTGMLAIAATSFNGQYGQTSSNGALNLTAGNIQHGHASMLAQQITLNAASLDNRAGQIIQLGNGNTSLSTTGAIDNSSAGLIASNGNTTLQAHSLNNQGGTVQAASTANLAISTTAGLDNSTQGFIGAGGNLALSTATLNNALGQITAGGTWTATASGAVTNTSGLLAAMGDLTLNASSLDNSVGTIASVANNLAITTTGGTVNNGGSIQAALDVTLNNAGLSNAGAGSRITGRNLSINTHAQSLNNALGTLAATNNLTVQSGTLNNSTGLIQTTGSTGTLSINTQGQTLTNTSAASYVTGAGGISAQGAMALATGALNNTAGYIGAGSAMTASTGQVNNTGGGQIVGQSGVSFTSTGFDNRSGQVQALGNVSINAGSGSINNTGSLLRSAGTLTLAANTVTNSNTQGSNQGIEGYNVAITASTIANDTGAIRADNNATLTSSGSINNSQGLVSAGNTLTVQDLGGTKTLAVTNTGGRQIAMQALSLNAASLTGNGKMLSQGNLSIALTSDYNNTDEVTANGNASISTTGNITNSGTLQAGNTLSLNASNIDNTATGKISATTTQVTASNTLTNRGLIDGTNTQINAGTLNNIGIDGRIYGDQLSIRAGTVNNLAENGAAGTIAARSRLDIGATTVNNSNGAQIFSLGDIAIGGGLDANRFATGAASTINNSAATIQALGTLQINTAVLNNLNVGFDYRLVTGATSASQTDYITTDGTVYTAADFAWVSRGLAYEPNSRICEGGLVNCRTVVSANGGELTTSPYANPLYEAFYSGPDAYVAAHTVTTRVGHDQTTTVIPAAYAYDETSSIWATFGVAAPTTGVPVYPDNGDCDNCLAVSAEQIAAYEAAGQPWKDLQAKIDAFRAVAKTYILSFKTYRDYTETSQSAEVTAGTAGQILSGSSLSINASQALLNDNSKIIAGGALNITGVAVDNHATQVTTTNTRNGATHNWGVTGQDCDIFGCSDEYGWINAGYTQNTASTLTLGTGITQYNTASGSTATVGSRSQAATTQAAQGTGTLQVQLASLSNTAIGTQLSTLALATGNTADTVIDNTGVIALQRPTLSTVATPASPSTPSPSLPRLIQVTTGTGATVHSVRPSSTLPTASLFRTTPGVTAHYLVETDPAFTQYRTWLSSDALLTALSYDPATVQKRLGDGFYEQQLIREQVAELTGHRFLSNYSSDEQQYQALIASGATYAKAWNLVPGIALSAAQMAQLTTDMVWLVEQSVTLADGSTQKVLVPQLYAVVRDGDLGNTGALLSGGSVNINLTGNLTNTGTIAGRSVVSVAADNIHNLGGRIAGTDVAVQAATNLNNIGGQISANNSLLATAGRDINLTTTTQSTQTATSSYTGVDRVAGLYVTGANGTLVAAAGRDMNLLGAAIGSAGTVTLQAGNNLNLLAVTQAESVNTARDANNYTRFSQSQSVGTTVQASSAVTLSAGQDLTAVAATLNSTTGATTLAAGNNVNILAGRSTTSLTTASFAEGSGAFSSGSTRMQDSGSANNALGSSVGGSTVTVVAGKDITVSGSNVVSDTGTTLVAQNNISIASDKNTSTSTSFFETKRSGFSLDGGINYGNKQQSTDSRGNGDTAAGSTVASLTGDVTMVAGTQYSQVGSAVQTPAGNIAIQAQDVAITEARESSASSTVTKQSSSGFTLAVTSPLISAMQSMEQMADAGSQTSDKRMKALAAVNVGLTGYNAVQSVAQSGGTPGVNVTLSYGKSSSTSTTTNQSNTAAGSSVAAGGNVSIVATGGGLSTGTGETPLQGNILVQGSTISAGDTTTLKADNDILLQAAQSTSSEHSTSKSSSASVGVSFGTGGFNVTASASKSKGQGDGADLLYTNTAVSGGKAVNLQSGRDTLLAGATIAANAIRAQVGRDLTIQSLQDQSSYHSSSSSVGGSVTIGTAMSASASMSKTKVDSDFLSVGTQSGIRAGDGGFQVDVQGDTTLTGGAISSTQAAVDAGVNSFATGGALTLTDIQNQASYSAQSVSVSVGSSGASGGFGNASDSASSTTEAGISGVAGNTAARTGDKETGIQSIFDKDKVTADVQAQVQITQTFSQQAPLAVANYAASQMQPITDADKYLGLKEKQALAPDSLTAQQQEQLKQMEANGYTVDKATADLNNPQYQANYDTWKEGGTGRVIAHTVMGALGGGVSGALGAAAVASAAPTLNELQTSLQTGLVSAGLPPSVAQGLATVAMQGVALGVGAVASGGSVTGATTALGVDANNRQLHPEEKNRIKQLAKGDAEKEARLTEAACALVHCADGVPTDDPNYAYLKGLQDAGANLTAEKSLLSQQQGQQGRIYGQLFQYTGVDQYIIDPATQNKLGTRAGGVLQAVGGAALIASGTGECATGVACVLGAASMVVGADNLKAGATTAATGNATITAGEQVLQSLGLSPQAAAVTYALVGLSPAAVEAVLANKVGTVAETTVVARPTPKQSEIDVGADLPIGARAQISYKNGREVNYGTAGSVRPDWCIGTVCSVEVKNYNINTNSSGLVSNVAEQSVQRAQNLPQGMTQTVVIDVRGQTVTAQQELTIRQAIVQKSNGAISPSDITFKR</sequence>
<dbReference type="EMBL" id="JAVDXT010000003">
    <property type="protein sequence ID" value="MDR7378434.1"/>
    <property type="molecule type" value="Genomic_DNA"/>
</dbReference>
<dbReference type="InterPro" id="IPR024973">
    <property type="entry name" value="ESPR"/>
</dbReference>
<dbReference type="Proteomes" id="UP001180487">
    <property type="component" value="Unassembled WGS sequence"/>
</dbReference>
<dbReference type="InterPro" id="IPR008638">
    <property type="entry name" value="FhaB/CdiA-like_TPS"/>
</dbReference>
<feature type="region of interest" description="Disordered" evidence="1">
    <location>
        <begin position="2667"/>
        <end position="2690"/>
    </location>
</feature>
<dbReference type="InterPro" id="IPR011050">
    <property type="entry name" value="Pectin_lyase_fold/virulence"/>
</dbReference>
<name>A0ABU2CAR9_9BURK</name>
<keyword evidence="4" id="KW-1185">Reference proteome</keyword>
<dbReference type="RefSeq" id="WP_310374590.1">
    <property type="nucleotide sequence ID" value="NZ_JAVDXT010000003.1"/>
</dbReference>
<dbReference type="Gene3D" id="2.160.20.10">
    <property type="entry name" value="Single-stranded right-handed beta-helix, Pectin lyase-like"/>
    <property type="match status" value="1"/>
</dbReference>
<dbReference type="Pfam" id="PF13018">
    <property type="entry name" value="ESPR"/>
    <property type="match status" value="1"/>
</dbReference>
<dbReference type="NCBIfam" id="TIGR01901">
    <property type="entry name" value="adhes_NPXG"/>
    <property type="match status" value="1"/>
</dbReference>
<evidence type="ECO:0000313" key="3">
    <source>
        <dbReference type="EMBL" id="MDR7378434.1"/>
    </source>
</evidence>
<organism evidence="3 4">
    <name type="scientific">Rhodoferax ferrireducens</name>
    <dbReference type="NCBI Taxonomy" id="192843"/>
    <lineage>
        <taxon>Bacteria</taxon>
        <taxon>Pseudomonadati</taxon>
        <taxon>Pseudomonadota</taxon>
        <taxon>Betaproteobacteria</taxon>
        <taxon>Burkholderiales</taxon>
        <taxon>Comamonadaceae</taxon>
        <taxon>Rhodoferax</taxon>
    </lineage>
</organism>
<dbReference type="SMART" id="SM00912">
    <property type="entry name" value="Haemagg_act"/>
    <property type="match status" value="1"/>
</dbReference>
<feature type="domain" description="Filamentous haemagglutinin FhaB/tRNA nuclease CdiA-like TPS" evidence="2">
    <location>
        <begin position="90"/>
        <end position="210"/>
    </location>
</feature>
<protein>
    <submittedName>
        <fullName evidence="3">Filamentous hemagglutinin</fullName>
    </submittedName>
</protein>
<dbReference type="SUPFAM" id="SSF51126">
    <property type="entry name" value="Pectin lyase-like"/>
    <property type="match status" value="1"/>
</dbReference>
<evidence type="ECO:0000313" key="4">
    <source>
        <dbReference type="Proteomes" id="UP001180487"/>
    </source>
</evidence>
<evidence type="ECO:0000256" key="1">
    <source>
        <dbReference type="SAM" id="MobiDB-lite"/>
    </source>
</evidence>
<dbReference type="NCBIfam" id="TIGR01731">
    <property type="entry name" value="fil_hemag_20aa"/>
    <property type="match status" value="27"/>
</dbReference>
<feature type="compositionally biased region" description="Polar residues" evidence="1">
    <location>
        <begin position="2672"/>
        <end position="2690"/>
    </location>
</feature>
<reference evidence="3 4" key="1">
    <citation type="submission" date="2023-07" db="EMBL/GenBank/DDBJ databases">
        <title>Sorghum-associated microbial communities from plants grown in Nebraska, USA.</title>
        <authorList>
            <person name="Schachtman D."/>
        </authorList>
    </citation>
    <scope>NUCLEOTIDE SEQUENCE [LARGE SCALE GENOMIC DNA]</scope>
    <source>
        <strain evidence="3 4">BE313</strain>
    </source>
</reference>
<dbReference type="Pfam" id="PF13332">
    <property type="entry name" value="Fil_haemagg_2"/>
    <property type="match status" value="2"/>
</dbReference>